<dbReference type="InterPro" id="IPR045471">
    <property type="entry name" value="DUF6494"/>
</dbReference>
<organism evidence="1">
    <name type="scientific">hydrothermal vent metagenome</name>
    <dbReference type="NCBI Taxonomy" id="652676"/>
    <lineage>
        <taxon>unclassified sequences</taxon>
        <taxon>metagenomes</taxon>
        <taxon>ecological metagenomes</taxon>
    </lineage>
</organism>
<dbReference type="EMBL" id="CZRL01000115">
    <property type="protein sequence ID" value="CUS54990.1"/>
    <property type="molecule type" value="Genomic_DNA"/>
</dbReference>
<gene>
    <name evidence="1" type="ORF">MGWOODY_XGa303</name>
</gene>
<sequence>MDKEVFDSQLRKFLKKVGIQSRREVEQVVPSAISTGMLDATEMLTSCMVLRVPAVGIDVAIEDTIKLS</sequence>
<protein>
    <submittedName>
        <fullName evidence="1">Uncharacterized protein</fullName>
    </submittedName>
</protein>
<dbReference type="Pfam" id="PF20104">
    <property type="entry name" value="DUF6494"/>
    <property type="match status" value="1"/>
</dbReference>
<dbReference type="AlphaFoldDB" id="A0A160TUE4"/>
<accession>A0A160TUE4</accession>
<name>A0A160TUE4_9ZZZZ</name>
<evidence type="ECO:0000313" key="1">
    <source>
        <dbReference type="EMBL" id="CUS54990.1"/>
    </source>
</evidence>
<proteinExistence type="predicted"/>
<reference evidence="1" key="1">
    <citation type="submission" date="2015-10" db="EMBL/GenBank/DDBJ databases">
        <authorList>
            <person name="Gilbert D.G."/>
        </authorList>
    </citation>
    <scope>NUCLEOTIDE SEQUENCE</scope>
</reference>